<dbReference type="OrthoDB" id="529575at2"/>
<keyword evidence="2" id="KW-0540">Nuclease</keyword>
<evidence type="ECO:0000313" key="3">
    <source>
        <dbReference type="Proteomes" id="UP000269774"/>
    </source>
</evidence>
<dbReference type="GO" id="GO:0004519">
    <property type="term" value="F:endonuclease activity"/>
    <property type="evidence" value="ECO:0007669"/>
    <property type="project" value="UniProtKB-KW"/>
</dbReference>
<proteinExistence type="predicted"/>
<dbReference type="RefSeq" id="WP_122166842.1">
    <property type="nucleotide sequence ID" value="NZ_JAMOIB010000004.1"/>
</dbReference>
<accession>A0A3M2HI20</accession>
<evidence type="ECO:0000259" key="1">
    <source>
        <dbReference type="Pfam" id="PF13391"/>
    </source>
</evidence>
<feature type="domain" description="HNH nuclease" evidence="1">
    <location>
        <begin position="153"/>
        <end position="202"/>
    </location>
</feature>
<organism evidence="2 3">
    <name type="scientific">Stutzerimonas zhaodongensis</name>
    <dbReference type="NCBI Taxonomy" id="1176257"/>
    <lineage>
        <taxon>Bacteria</taxon>
        <taxon>Pseudomonadati</taxon>
        <taxon>Pseudomonadota</taxon>
        <taxon>Gammaproteobacteria</taxon>
        <taxon>Pseudomonadales</taxon>
        <taxon>Pseudomonadaceae</taxon>
        <taxon>Stutzerimonas</taxon>
    </lineage>
</organism>
<keyword evidence="2" id="KW-0378">Hydrolase</keyword>
<dbReference type="InterPro" id="IPR003615">
    <property type="entry name" value="HNH_nuc"/>
</dbReference>
<gene>
    <name evidence="2" type="ORF">EA797_15695</name>
</gene>
<keyword evidence="2" id="KW-0255">Endonuclease</keyword>
<evidence type="ECO:0000313" key="2">
    <source>
        <dbReference type="EMBL" id="RMH89366.1"/>
    </source>
</evidence>
<dbReference type="Proteomes" id="UP000269774">
    <property type="component" value="Unassembled WGS sequence"/>
</dbReference>
<dbReference type="AlphaFoldDB" id="A0A3M2HI20"/>
<keyword evidence="3" id="KW-1185">Reference proteome</keyword>
<reference evidence="2 3" key="1">
    <citation type="submission" date="2018-10" db="EMBL/GenBank/DDBJ databases">
        <title>Pseudomonas zhaodongensis NEAU-ST5-21(T) genome.</title>
        <authorList>
            <person name="Peng J."/>
            <person name="Liu Z.-P."/>
        </authorList>
    </citation>
    <scope>NUCLEOTIDE SEQUENCE [LARGE SCALE GENOMIC DNA]</scope>
    <source>
        <strain evidence="2 3">NEAU-ST5-21</strain>
    </source>
</reference>
<comment type="caution">
    <text evidence="2">The sequence shown here is derived from an EMBL/GenBank/DDBJ whole genome shotgun (WGS) entry which is preliminary data.</text>
</comment>
<dbReference type="EMBL" id="RFFM01000003">
    <property type="protein sequence ID" value="RMH89366.1"/>
    <property type="molecule type" value="Genomic_DNA"/>
</dbReference>
<sequence>MNVLSLMDSLASELLWSNVRDIKNGRNYQFGTQTKITVYTSRLDHEEIPEVALSPKGLGRSSPLFWLWVSYLQNCVGAYAKPKFSQKYPRVAIANDAQLAQLILCLREYALDNEDQRTVRDRLSDSLVNRPAWNRRGQSDFRTLLFEEYAGSCAISGCRTEPAVEAAHVVPYRHDHAYEPTNGLPLRADLHSLFDARLIAIHPNTRKVVVAADALGDYSIYQDKELGEPRNRNLRVTEANLRVQYREFEQRNECTER</sequence>
<protein>
    <submittedName>
        <fullName evidence="2">HNH endonuclease</fullName>
    </submittedName>
</protein>
<dbReference type="Pfam" id="PF13391">
    <property type="entry name" value="HNH_2"/>
    <property type="match status" value="1"/>
</dbReference>
<name>A0A3M2HI20_9GAMM</name>